<feature type="signal peptide" evidence="7">
    <location>
        <begin position="1"/>
        <end position="32"/>
    </location>
</feature>
<dbReference type="CDD" id="cd07560">
    <property type="entry name" value="Peptidase_S41_CPP"/>
    <property type="match status" value="1"/>
</dbReference>
<dbReference type="GO" id="GO:0030288">
    <property type="term" value="C:outer membrane-bounded periplasmic space"/>
    <property type="evidence" value="ECO:0007669"/>
    <property type="project" value="TreeGrafter"/>
</dbReference>
<dbReference type="InterPro" id="IPR040573">
    <property type="entry name" value="TSP_N"/>
</dbReference>
<reference evidence="9 10" key="1">
    <citation type="submission" date="2015-12" db="EMBL/GenBank/DDBJ databases">
        <title>Genome sequence of Mucilaginibacter gotjawali.</title>
        <authorList>
            <person name="Lee J.S."/>
            <person name="Lee K.C."/>
            <person name="Kim K.K."/>
            <person name="Lee B.W."/>
        </authorList>
    </citation>
    <scope>NUCLEOTIDE SEQUENCE [LARGE SCALE GENOMIC DNA]</scope>
    <source>
        <strain evidence="9 10">SA3-7</strain>
    </source>
</reference>
<keyword evidence="7" id="KW-0732">Signal</keyword>
<accession>A0A110AZU9</accession>
<keyword evidence="2 5" id="KW-0645">Protease</keyword>
<evidence type="ECO:0000313" key="9">
    <source>
        <dbReference type="EMBL" id="BAU52106.1"/>
    </source>
</evidence>
<keyword evidence="4 5" id="KW-0720">Serine protease</keyword>
<evidence type="ECO:0000256" key="5">
    <source>
        <dbReference type="RuleBase" id="RU004404"/>
    </source>
</evidence>
<dbReference type="PANTHER" id="PTHR32060">
    <property type="entry name" value="TAIL-SPECIFIC PROTEASE"/>
    <property type="match status" value="1"/>
</dbReference>
<evidence type="ECO:0000256" key="6">
    <source>
        <dbReference type="SAM" id="MobiDB-lite"/>
    </source>
</evidence>
<dbReference type="KEGG" id="mgot:MgSA37_00256"/>
<evidence type="ECO:0000256" key="7">
    <source>
        <dbReference type="SAM" id="SignalP"/>
    </source>
</evidence>
<dbReference type="PROSITE" id="PS50106">
    <property type="entry name" value="PDZ"/>
    <property type="match status" value="1"/>
</dbReference>
<comment type="similarity">
    <text evidence="1 5">Belongs to the peptidase S41A family.</text>
</comment>
<evidence type="ECO:0000313" key="10">
    <source>
        <dbReference type="Proteomes" id="UP000218263"/>
    </source>
</evidence>
<keyword evidence="10" id="KW-1185">Reference proteome</keyword>
<dbReference type="InterPro" id="IPR036034">
    <property type="entry name" value="PDZ_sf"/>
</dbReference>
<dbReference type="SUPFAM" id="SSF52096">
    <property type="entry name" value="ClpP/crotonase"/>
    <property type="match status" value="1"/>
</dbReference>
<evidence type="ECO:0000259" key="8">
    <source>
        <dbReference type="PROSITE" id="PS50106"/>
    </source>
</evidence>
<dbReference type="Pfam" id="PF00595">
    <property type="entry name" value="PDZ"/>
    <property type="match status" value="1"/>
</dbReference>
<dbReference type="Gene3D" id="2.30.42.10">
    <property type="match status" value="1"/>
</dbReference>
<feature type="region of interest" description="Disordered" evidence="6">
    <location>
        <begin position="662"/>
        <end position="699"/>
    </location>
</feature>
<dbReference type="PANTHER" id="PTHR32060:SF22">
    <property type="entry name" value="CARBOXYL-TERMINAL-PROCESSING PEPTIDASE 3, CHLOROPLASTIC"/>
    <property type="match status" value="1"/>
</dbReference>
<dbReference type="GO" id="GO:0004252">
    <property type="term" value="F:serine-type endopeptidase activity"/>
    <property type="evidence" value="ECO:0007669"/>
    <property type="project" value="UniProtKB-EC"/>
</dbReference>
<dbReference type="AlphaFoldDB" id="A0A110AZU9"/>
<organism evidence="9 10">
    <name type="scientific">Mucilaginibacter gotjawali</name>
    <dbReference type="NCBI Taxonomy" id="1550579"/>
    <lineage>
        <taxon>Bacteria</taxon>
        <taxon>Pseudomonadati</taxon>
        <taxon>Bacteroidota</taxon>
        <taxon>Sphingobacteriia</taxon>
        <taxon>Sphingobacteriales</taxon>
        <taxon>Sphingobacteriaceae</taxon>
        <taxon>Mucilaginibacter</taxon>
    </lineage>
</organism>
<dbReference type="InterPro" id="IPR029045">
    <property type="entry name" value="ClpP/crotonase-like_dom_sf"/>
</dbReference>
<keyword evidence="3 5" id="KW-0378">Hydrolase</keyword>
<protein>
    <submittedName>
        <fullName evidence="9">Tail-specific protease</fullName>
        <ecNumber evidence="9">3.4.21.102</ecNumber>
    </submittedName>
</protein>
<dbReference type="InterPro" id="IPR005151">
    <property type="entry name" value="Tail-specific_protease"/>
</dbReference>
<dbReference type="Pfam" id="PF03572">
    <property type="entry name" value="Peptidase_S41"/>
    <property type="match status" value="1"/>
</dbReference>
<feature type="chain" id="PRO_5007142697" evidence="7">
    <location>
        <begin position="33"/>
        <end position="730"/>
    </location>
</feature>
<dbReference type="NCBIfam" id="TIGR00225">
    <property type="entry name" value="prc"/>
    <property type="match status" value="1"/>
</dbReference>
<name>A0A110AZU9_9SPHI</name>
<dbReference type="Gene3D" id="3.90.226.10">
    <property type="entry name" value="2-enoyl-CoA Hydratase, Chain A, domain 1"/>
    <property type="match status" value="1"/>
</dbReference>
<evidence type="ECO:0000256" key="4">
    <source>
        <dbReference type="ARBA" id="ARBA00022825"/>
    </source>
</evidence>
<proteinExistence type="inferred from homology"/>
<evidence type="ECO:0000256" key="1">
    <source>
        <dbReference type="ARBA" id="ARBA00009179"/>
    </source>
</evidence>
<dbReference type="Pfam" id="PF11818">
    <property type="entry name" value="DUF3340"/>
    <property type="match status" value="1"/>
</dbReference>
<dbReference type="InterPro" id="IPR020992">
    <property type="entry name" value="Tail_Prtase_C"/>
</dbReference>
<dbReference type="GO" id="GO:0007165">
    <property type="term" value="P:signal transduction"/>
    <property type="evidence" value="ECO:0007669"/>
    <property type="project" value="TreeGrafter"/>
</dbReference>
<dbReference type="Proteomes" id="UP000218263">
    <property type="component" value="Chromosome"/>
</dbReference>
<feature type="domain" description="PDZ" evidence="8">
    <location>
        <begin position="249"/>
        <end position="326"/>
    </location>
</feature>
<dbReference type="EMBL" id="AP017313">
    <property type="protein sequence ID" value="BAU52106.1"/>
    <property type="molecule type" value="Genomic_DNA"/>
</dbReference>
<dbReference type="SUPFAM" id="SSF50156">
    <property type="entry name" value="PDZ domain-like"/>
    <property type="match status" value="1"/>
</dbReference>
<dbReference type="Pfam" id="PF17804">
    <property type="entry name" value="TSP_NTD"/>
    <property type="match status" value="1"/>
</dbReference>
<dbReference type="FunFam" id="3.90.226.10:FF:000090">
    <property type="entry name" value="Tail-specific protease"/>
    <property type="match status" value="1"/>
</dbReference>
<dbReference type="SMART" id="SM00228">
    <property type="entry name" value="PDZ"/>
    <property type="match status" value="1"/>
</dbReference>
<dbReference type="EC" id="3.4.21.102" evidence="9"/>
<dbReference type="SMART" id="SM00245">
    <property type="entry name" value="TSPc"/>
    <property type="match status" value="1"/>
</dbReference>
<evidence type="ECO:0000256" key="2">
    <source>
        <dbReference type="ARBA" id="ARBA00022670"/>
    </source>
</evidence>
<sequence length="730" mass="81738">MFYLVPDLKSVKDMFKKFYLLLVVGAALACHAAPSKPIKVAGSNDLQPDEQQSIVCRTVSELITNYNYKKVPLNDSLSEVIFNRYIKMLDESHNYLLASDIADFSKYKTVLDDDVKTGNLNDVFYIFNVYQKRYIEHINYSIAQLDKTFDFDKNEKFVFDRDSLPWVASQSEMDNIWSLRVKYDLLNLKLANPDLAKDKETLKKRYQNLLAQTNKLNNQDVFQVFMDAFTNAIDPHTNYFTPSNAANFNIDMSRQLEGIGAGLNIDNDYIVIKSIVPGGPADKSKQLGVDDRIVGVGQGKEGEFQNVIGWRIENAIALIRGTKGTVVRLEILPKSSSVSSKPKVVEMVREKIILKDESAKKEIKTYDYNGKTIKIGVISVPAFYIDFNDYKSGNPNYKSTTHDVKLLIDSLKQQGVDGIVMDMRENGGGSLMEAIELTGLFIKTGPVVQVRSANDQVEQDKDEDPSIAYSGPLAVLVDRFSASATEIFSGAIQDYGRGIIVGTQTYGKGSVQNAIDLDKVIQSSLRDRIASLMGKNGKPVSTGSQSVFGQLNLTIAKFYRITGNSTQHKGVVPDIQFPSVIPMDKYGEDTEPSAMPFDIIEKSDYTKTGDFSTVLPQLKALHEQRMQKSASYNFLMEDIANFKKHDSEKSIILNEDQLKKQRDADEKKSFADDNQRRVAMGLPELKQGQPKPRNEDLDFLKKEAGQILTDYITLDTKYTNTTGTPGKSGK</sequence>
<dbReference type="InterPro" id="IPR004447">
    <property type="entry name" value="Peptidase_S41A"/>
</dbReference>
<gene>
    <name evidence="9" type="primary">prc_1</name>
    <name evidence="9" type="ORF">MgSA37_00256</name>
</gene>
<dbReference type="GO" id="GO:0006508">
    <property type="term" value="P:proteolysis"/>
    <property type="evidence" value="ECO:0007669"/>
    <property type="project" value="UniProtKB-KW"/>
</dbReference>
<dbReference type="InterPro" id="IPR001478">
    <property type="entry name" value="PDZ"/>
</dbReference>
<feature type="compositionally biased region" description="Basic and acidic residues" evidence="6">
    <location>
        <begin position="662"/>
        <end position="676"/>
    </location>
</feature>
<evidence type="ECO:0000256" key="3">
    <source>
        <dbReference type="ARBA" id="ARBA00022801"/>
    </source>
</evidence>